<dbReference type="AlphaFoldDB" id="A0AAD4EUM5"/>
<organism evidence="5 6">
    <name type="scientific">Staphylotrichum longicolle</name>
    <dbReference type="NCBI Taxonomy" id="669026"/>
    <lineage>
        <taxon>Eukaryota</taxon>
        <taxon>Fungi</taxon>
        <taxon>Dikarya</taxon>
        <taxon>Ascomycota</taxon>
        <taxon>Pezizomycotina</taxon>
        <taxon>Sordariomycetes</taxon>
        <taxon>Sordariomycetidae</taxon>
        <taxon>Sordariales</taxon>
        <taxon>Chaetomiaceae</taxon>
        <taxon>Staphylotrichum</taxon>
    </lineage>
</organism>
<dbReference type="EMBL" id="JAHCVI010000004">
    <property type="protein sequence ID" value="KAG7285877.1"/>
    <property type="molecule type" value="Genomic_DNA"/>
</dbReference>
<feature type="domain" description="Tyrosinase copper-binding" evidence="4">
    <location>
        <begin position="228"/>
        <end position="239"/>
    </location>
</feature>
<dbReference type="InterPro" id="IPR002227">
    <property type="entry name" value="Tyrosinase_Cu-bd"/>
</dbReference>
<sequence length="338" mass="36986">MAKWIQLLVSAAILGTATAATGNCTSPEVRKSWHDIPNSQKTAYIKAQQCILSSPAKEGKIPWAKTRWDEFAGLHQLLALQIHSTGNFLPYHRYFLNIHKHLLNECGYNDSLPYWDETRDAGSFSKSPLFDKTYGFGGSGTGSQNCVPDGPYVNLPVNIGPGFKNQPRCINRKITDFLSTQCGASYVKSAVAPNNYNDAAKAIYMGPHLLGHEALAMMNGDSITSAGDPLFMMHHGFVDKMWFDWQKVNKSRLTEIGGLNAQDPARGFWEFSGTQESQSSMWGKPNAAQLALTPDPQLGDGGPNMTLNHSLSSLGIIPNATVADIMDTQGGYLCYVYA</sequence>
<dbReference type="PROSITE" id="PS00498">
    <property type="entry name" value="TYROSINASE_2"/>
    <property type="match status" value="1"/>
</dbReference>
<gene>
    <name evidence="5" type="ORF">NEMBOFW57_008171</name>
</gene>
<evidence type="ECO:0000256" key="1">
    <source>
        <dbReference type="ARBA" id="ARBA00022723"/>
    </source>
</evidence>
<evidence type="ECO:0000313" key="5">
    <source>
        <dbReference type="EMBL" id="KAG7285877.1"/>
    </source>
</evidence>
<keyword evidence="6" id="KW-1185">Reference proteome</keyword>
<dbReference type="PANTHER" id="PTHR11474:SF126">
    <property type="entry name" value="TYROSINASE-LIKE PROTEIN TYR-1-RELATED"/>
    <property type="match status" value="1"/>
</dbReference>
<keyword evidence="3" id="KW-0732">Signal</keyword>
<evidence type="ECO:0000259" key="4">
    <source>
        <dbReference type="PROSITE" id="PS00498"/>
    </source>
</evidence>
<dbReference type="Gene3D" id="1.10.1280.10">
    <property type="entry name" value="Di-copper center containing domain from catechol oxidase"/>
    <property type="match status" value="1"/>
</dbReference>
<keyword evidence="2" id="KW-0186">Copper</keyword>
<accession>A0AAD4EUM5</accession>
<name>A0AAD4EUM5_9PEZI</name>
<feature type="signal peptide" evidence="3">
    <location>
        <begin position="1"/>
        <end position="19"/>
    </location>
</feature>
<proteinExistence type="predicted"/>
<dbReference type="GO" id="GO:0016491">
    <property type="term" value="F:oxidoreductase activity"/>
    <property type="evidence" value="ECO:0007669"/>
    <property type="project" value="InterPro"/>
</dbReference>
<evidence type="ECO:0000256" key="2">
    <source>
        <dbReference type="ARBA" id="ARBA00023008"/>
    </source>
</evidence>
<dbReference type="Pfam" id="PF00264">
    <property type="entry name" value="Tyrosinase"/>
    <property type="match status" value="1"/>
</dbReference>
<dbReference type="InterPro" id="IPR008922">
    <property type="entry name" value="Di-copper_centre_dom_sf"/>
</dbReference>
<dbReference type="SUPFAM" id="SSF48056">
    <property type="entry name" value="Di-copper centre-containing domain"/>
    <property type="match status" value="1"/>
</dbReference>
<dbReference type="PRINTS" id="PR00092">
    <property type="entry name" value="TYROSINASE"/>
</dbReference>
<evidence type="ECO:0000313" key="6">
    <source>
        <dbReference type="Proteomes" id="UP001197093"/>
    </source>
</evidence>
<dbReference type="Proteomes" id="UP001197093">
    <property type="component" value="Unassembled WGS sequence"/>
</dbReference>
<dbReference type="InterPro" id="IPR050316">
    <property type="entry name" value="Tyrosinase/Hemocyanin"/>
</dbReference>
<keyword evidence="1" id="KW-0479">Metal-binding</keyword>
<dbReference type="PANTHER" id="PTHR11474">
    <property type="entry name" value="TYROSINASE FAMILY MEMBER"/>
    <property type="match status" value="1"/>
</dbReference>
<reference evidence="5" key="1">
    <citation type="submission" date="2023-02" db="EMBL/GenBank/DDBJ databases">
        <authorList>
            <person name="Palmer J.M."/>
        </authorList>
    </citation>
    <scope>NUCLEOTIDE SEQUENCE</scope>
    <source>
        <strain evidence="5">FW57</strain>
    </source>
</reference>
<feature type="chain" id="PRO_5042223143" description="Tyrosinase copper-binding domain-containing protein" evidence="3">
    <location>
        <begin position="20"/>
        <end position="338"/>
    </location>
</feature>
<dbReference type="GO" id="GO:0046872">
    <property type="term" value="F:metal ion binding"/>
    <property type="evidence" value="ECO:0007669"/>
    <property type="project" value="UniProtKB-KW"/>
</dbReference>
<comment type="caution">
    <text evidence="5">The sequence shown here is derived from an EMBL/GenBank/DDBJ whole genome shotgun (WGS) entry which is preliminary data.</text>
</comment>
<protein>
    <recommendedName>
        <fullName evidence="4">Tyrosinase copper-binding domain-containing protein</fullName>
    </recommendedName>
</protein>
<evidence type="ECO:0000256" key="3">
    <source>
        <dbReference type="SAM" id="SignalP"/>
    </source>
</evidence>